<evidence type="ECO:0000256" key="8">
    <source>
        <dbReference type="ARBA" id="ARBA00023139"/>
    </source>
</evidence>
<organism evidence="15 16">
    <name type="scientific">Dysgonomonas alginatilytica</name>
    <dbReference type="NCBI Taxonomy" id="1605892"/>
    <lineage>
        <taxon>Bacteria</taxon>
        <taxon>Pseudomonadati</taxon>
        <taxon>Bacteroidota</taxon>
        <taxon>Bacteroidia</taxon>
        <taxon>Bacteroidales</taxon>
        <taxon>Dysgonomonadaceae</taxon>
        <taxon>Dysgonomonas</taxon>
    </lineage>
</organism>
<dbReference type="GO" id="GO:0006950">
    <property type="term" value="P:response to stress"/>
    <property type="evidence" value="ECO:0007669"/>
    <property type="project" value="UniProtKB-ARBA"/>
</dbReference>
<evidence type="ECO:0000256" key="13">
    <source>
        <dbReference type="PIRNR" id="PIRNR036893"/>
    </source>
</evidence>
<evidence type="ECO:0000256" key="6">
    <source>
        <dbReference type="ARBA" id="ARBA00023121"/>
    </source>
</evidence>
<dbReference type="InterPro" id="IPR022271">
    <property type="entry name" value="Lipocalin_ApoD"/>
</dbReference>
<keyword evidence="6" id="KW-0446">Lipid-binding</keyword>
<evidence type="ECO:0000256" key="12">
    <source>
        <dbReference type="ARBA" id="ARBA00071217"/>
    </source>
</evidence>
<dbReference type="Gene3D" id="2.40.128.20">
    <property type="match status" value="1"/>
</dbReference>
<dbReference type="InterPro" id="IPR022272">
    <property type="entry name" value="Lipocalin_CS"/>
</dbReference>
<evidence type="ECO:0000256" key="1">
    <source>
        <dbReference type="ARBA" id="ARBA00004442"/>
    </source>
</evidence>
<evidence type="ECO:0000256" key="10">
    <source>
        <dbReference type="ARBA" id="ARBA00023288"/>
    </source>
</evidence>
<dbReference type="InterPro" id="IPR000566">
    <property type="entry name" value="Lipocln_cytosolic_FA-bd_dom"/>
</dbReference>
<reference evidence="15 16" key="1">
    <citation type="submission" date="2018-03" db="EMBL/GenBank/DDBJ databases">
        <title>Genomic Encyclopedia of Archaeal and Bacterial Type Strains, Phase II (KMG-II): from individual species to whole genera.</title>
        <authorList>
            <person name="Goeker M."/>
        </authorList>
    </citation>
    <scope>NUCLEOTIDE SEQUENCE [LARGE SCALE GENOMIC DNA]</scope>
    <source>
        <strain evidence="15 16">DSM 100214</strain>
    </source>
</reference>
<evidence type="ECO:0000256" key="3">
    <source>
        <dbReference type="ARBA" id="ARBA00006889"/>
    </source>
</evidence>
<gene>
    <name evidence="15" type="ORF">CLV62_10591</name>
</gene>
<dbReference type="PROSITE" id="PS00213">
    <property type="entry name" value="LIPOCALIN"/>
    <property type="match status" value="1"/>
</dbReference>
<dbReference type="PRINTS" id="PR01171">
    <property type="entry name" value="BCTLIPOCALIN"/>
</dbReference>
<evidence type="ECO:0000256" key="4">
    <source>
        <dbReference type="ARBA" id="ARBA00011738"/>
    </source>
</evidence>
<dbReference type="GO" id="GO:0008289">
    <property type="term" value="F:lipid binding"/>
    <property type="evidence" value="ECO:0007669"/>
    <property type="project" value="UniProtKB-KW"/>
</dbReference>
<keyword evidence="8" id="KW-0564">Palmitate</keyword>
<dbReference type="GO" id="GO:0009279">
    <property type="term" value="C:cell outer membrane"/>
    <property type="evidence" value="ECO:0007669"/>
    <property type="project" value="UniProtKB-SubCell"/>
</dbReference>
<dbReference type="SUPFAM" id="SSF50814">
    <property type="entry name" value="Lipocalins"/>
    <property type="match status" value="1"/>
</dbReference>
<keyword evidence="7" id="KW-0472">Membrane</keyword>
<evidence type="ECO:0000256" key="2">
    <source>
        <dbReference type="ARBA" id="ARBA00004635"/>
    </source>
</evidence>
<comment type="function">
    <text evidence="11">Involved in the storage or transport of lipids necessary for membrane maintenance under stressful conditions. Displays a binding preference for lysophospholipids.</text>
</comment>
<dbReference type="PANTHER" id="PTHR10612:SF34">
    <property type="entry name" value="APOLIPOPROTEIN D"/>
    <property type="match status" value="1"/>
</dbReference>
<evidence type="ECO:0000256" key="11">
    <source>
        <dbReference type="ARBA" id="ARBA00057024"/>
    </source>
</evidence>
<feature type="chain" id="PRO_5015802505" description="Outer membrane lipoprotein Blc" evidence="13">
    <location>
        <begin position="23"/>
        <end position="181"/>
    </location>
</feature>
<feature type="signal peptide" evidence="13">
    <location>
        <begin position="1"/>
        <end position="22"/>
    </location>
</feature>
<dbReference type="InterPro" id="IPR002446">
    <property type="entry name" value="Lipocalin_bac"/>
</dbReference>
<evidence type="ECO:0000313" key="16">
    <source>
        <dbReference type="Proteomes" id="UP000247973"/>
    </source>
</evidence>
<evidence type="ECO:0000256" key="5">
    <source>
        <dbReference type="ARBA" id="ARBA00022729"/>
    </source>
</evidence>
<dbReference type="AlphaFoldDB" id="A0A2V3PRA9"/>
<evidence type="ECO:0000256" key="7">
    <source>
        <dbReference type="ARBA" id="ARBA00023136"/>
    </source>
</evidence>
<dbReference type="InterPro" id="IPR047202">
    <property type="entry name" value="Lipocalin_Blc-like_dom"/>
</dbReference>
<keyword evidence="5 13" id="KW-0732">Signal</keyword>
<dbReference type="RefSeq" id="WP_110309998.1">
    <property type="nucleotide sequence ID" value="NZ_QICL01000005.1"/>
</dbReference>
<proteinExistence type="inferred from homology"/>
<dbReference type="OrthoDB" id="329806at2"/>
<dbReference type="PANTHER" id="PTHR10612">
    <property type="entry name" value="APOLIPOPROTEIN D"/>
    <property type="match status" value="1"/>
</dbReference>
<protein>
    <recommendedName>
        <fullName evidence="12">Outer membrane lipoprotein Blc</fullName>
    </recommendedName>
</protein>
<dbReference type="InterPro" id="IPR012674">
    <property type="entry name" value="Calycin"/>
</dbReference>
<comment type="subunit">
    <text evidence="4">Homodimer.</text>
</comment>
<dbReference type="EMBL" id="QICL01000005">
    <property type="protein sequence ID" value="PXV66340.1"/>
    <property type="molecule type" value="Genomic_DNA"/>
</dbReference>
<dbReference type="Pfam" id="PF08212">
    <property type="entry name" value="Lipocalin_2"/>
    <property type="match status" value="1"/>
</dbReference>
<name>A0A2V3PRA9_9BACT</name>
<dbReference type="PROSITE" id="PS51257">
    <property type="entry name" value="PROKAR_LIPOPROTEIN"/>
    <property type="match status" value="1"/>
</dbReference>
<sequence length="181" mass="20476">MKNRNLLIGCSALAIGATLAFALSSCKTIPKGAVAVKPFDKEKYLGKWYEIARLDFRYEKNMNNTSAEYSLNEDGSVKVVNRGYNYVKNKEEEAIGKAKFVGSPDEAKLKVSFFGPFYAGYNVIAIDSDYKYALVAGKNLKYLWLLSRKKTMPEKVKQAYLKKAESLGYDVSKLVWVEHRK</sequence>
<keyword evidence="16" id="KW-1185">Reference proteome</keyword>
<feature type="domain" description="Lipocalin/cytosolic fatty-acid binding" evidence="14">
    <location>
        <begin position="40"/>
        <end position="178"/>
    </location>
</feature>
<dbReference type="FunFam" id="2.40.128.20:FF:000002">
    <property type="entry name" value="Outer membrane lipoprotein Blc"/>
    <property type="match status" value="1"/>
</dbReference>
<accession>A0A2V3PRA9</accession>
<comment type="similarity">
    <text evidence="3 13">Belongs to the calycin superfamily. Lipocalin family.</text>
</comment>
<dbReference type="CDD" id="cd19438">
    <property type="entry name" value="lipocalin_Blc-like"/>
    <property type="match status" value="1"/>
</dbReference>
<evidence type="ECO:0000313" key="15">
    <source>
        <dbReference type="EMBL" id="PXV66340.1"/>
    </source>
</evidence>
<keyword evidence="10 15" id="KW-0449">Lipoprotein</keyword>
<dbReference type="Proteomes" id="UP000247973">
    <property type="component" value="Unassembled WGS sequence"/>
</dbReference>
<evidence type="ECO:0000259" key="14">
    <source>
        <dbReference type="Pfam" id="PF08212"/>
    </source>
</evidence>
<dbReference type="PIRSF" id="PIRSF036893">
    <property type="entry name" value="Lipocalin_ApoD"/>
    <property type="match status" value="1"/>
</dbReference>
<comment type="caution">
    <text evidence="15">The sequence shown here is derived from an EMBL/GenBank/DDBJ whole genome shotgun (WGS) entry which is preliminary data.</text>
</comment>
<keyword evidence="9" id="KW-0998">Cell outer membrane</keyword>
<evidence type="ECO:0000256" key="9">
    <source>
        <dbReference type="ARBA" id="ARBA00023237"/>
    </source>
</evidence>
<comment type="subcellular location">
    <subcellularLocation>
        <location evidence="1">Cell outer membrane</location>
    </subcellularLocation>
    <subcellularLocation>
        <location evidence="2">Membrane</location>
        <topology evidence="2">Lipid-anchor</topology>
    </subcellularLocation>
</comment>